<keyword evidence="3" id="KW-1185">Reference proteome</keyword>
<proteinExistence type="predicted"/>
<keyword evidence="1" id="KW-0732">Signal</keyword>
<dbReference type="AlphaFoldDB" id="A0A4P7W0M2"/>
<name>A0A4P7W0M2_9BACT</name>
<protein>
    <recommendedName>
        <fullName evidence="4">Lipoprotein</fullName>
    </recommendedName>
</protein>
<evidence type="ECO:0000313" key="3">
    <source>
        <dbReference type="Proteomes" id="UP000297149"/>
    </source>
</evidence>
<dbReference type="Proteomes" id="UP000297149">
    <property type="component" value="Chromosome"/>
</dbReference>
<feature type="signal peptide" evidence="1">
    <location>
        <begin position="1"/>
        <end position="27"/>
    </location>
</feature>
<gene>
    <name evidence="2" type="ORF">E7747_00805</name>
</gene>
<feature type="chain" id="PRO_5021031341" description="Lipoprotein" evidence="1">
    <location>
        <begin position="28"/>
        <end position="208"/>
    </location>
</feature>
<dbReference type="EMBL" id="CP039396">
    <property type="protein sequence ID" value="QCD40965.1"/>
    <property type="molecule type" value="Genomic_DNA"/>
</dbReference>
<evidence type="ECO:0008006" key="4">
    <source>
        <dbReference type="Google" id="ProtNLM"/>
    </source>
</evidence>
<evidence type="ECO:0000313" key="2">
    <source>
        <dbReference type="EMBL" id="QCD40965.1"/>
    </source>
</evidence>
<reference evidence="3" key="1">
    <citation type="submission" date="2019-02" db="EMBL/GenBank/DDBJ databases">
        <title>Isolation and identification of novel species under the genus Muribaculum.</title>
        <authorList>
            <person name="Miyake S."/>
            <person name="Ding Y."/>
            <person name="Low A."/>
            <person name="Soh M."/>
            <person name="Seedorf H."/>
        </authorList>
    </citation>
    <scope>NUCLEOTIDE SEQUENCE [LARGE SCALE GENOMIC DNA]</scope>
    <source>
        <strain evidence="3">H5</strain>
    </source>
</reference>
<organism evidence="2 3">
    <name type="scientific">Duncaniella dubosii</name>
    <dbReference type="NCBI Taxonomy" id="2518971"/>
    <lineage>
        <taxon>Bacteria</taxon>
        <taxon>Pseudomonadati</taxon>
        <taxon>Bacteroidota</taxon>
        <taxon>Bacteroidia</taxon>
        <taxon>Bacteroidales</taxon>
        <taxon>Muribaculaceae</taxon>
        <taxon>Duncaniella</taxon>
    </lineage>
</organism>
<sequence>MKKTSIFSILAVFCMIMISCGGSSKSAAEASADNAVSVDEVLANADNMLGDTIVVEGVCSHLCAHGGKKAFIAGAADSIMLRCEAFPLMGEPFPKSVVRRPMQVKGILREERVDEAAIQEMIRRNEEAQAAAAAKAAENGDLAADSTATKAESGCATERTAKGQRNLVTFEDRINDFRAKIAARQEKEGKPYLSYYYLEAISYDVLPE</sequence>
<evidence type="ECO:0000256" key="1">
    <source>
        <dbReference type="SAM" id="SignalP"/>
    </source>
</evidence>
<accession>A0A4P7W0M2</accession>
<dbReference type="KEGG" id="ddb:E7747_00805"/>
<dbReference type="PROSITE" id="PS51257">
    <property type="entry name" value="PROKAR_LIPOPROTEIN"/>
    <property type="match status" value="1"/>
</dbReference>
<dbReference type="RefSeq" id="WP_123613150.1">
    <property type="nucleotide sequence ID" value="NZ_CP039396.1"/>
</dbReference>